<keyword evidence="3" id="KW-1185">Reference proteome</keyword>
<evidence type="ECO:0000313" key="2">
    <source>
        <dbReference type="EMBL" id="GIZ02191.1"/>
    </source>
</evidence>
<evidence type="ECO:0000313" key="3">
    <source>
        <dbReference type="Proteomes" id="UP001054945"/>
    </source>
</evidence>
<dbReference type="EMBL" id="BPLR01001411">
    <property type="protein sequence ID" value="GIZ02191.1"/>
    <property type="molecule type" value="Genomic_DNA"/>
</dbReference>
<comment type="caution">
    <text evidence="2">The sequence shown here is derived from an EMBL/GenBank/DDBJ whole genome shotgun (WGS) entry which is preliminary data.</text>
</comment>
<dbReference type="AlphaFoldDB" id="A0AAV4Y403"/>
<proteinExistence type="predicted"/>
<feature type="transmembrane region" description="Helical" evidence="1">
    <location>
        <begin position="153"/>
        <end position="170"/>
    </location>
</feature>
<sequence length="173" mass="19624">MQPDNACHSPCLSKMESPIILKDVKRGPLQYLIRQPHLYTHPITHKAKPVQKTFQRALRLLLFFFILSSAFFRLTIISADPFLVERREGAVRGLYFAESSLRATTCPLQKWEGNPGFLSPPRPFSSVLKYRIVCRSDDQSRIVHFGSLDGSDLVVLHGIVCLIIVCSVIWDEG</sequence>
<protein>
    <submittedName>
        <fullName evidence="2">Uncharacterized protein</fullName>
    </submittedName>
</protein>
<organism evidence="2 3">
    <name type="scientific">Caerostris extrusa</name>
    <name type="common">Bark spider</name>
    <name type="synonym">Caerostris bankana</name>
    <dbReference type="NCBI Taxonomy" id="172846"/>
    <lineage>
        <taxon>Eukaryota</taxon>
        <taxon>Metazoa</taxon>
        <taxon>Ecdysozoa</taxon>
        <taxon>Arthropoda</taxon>
        <taxon>Chelicerata</taxon>
        <taxon>Arachnida</taxon>
        <taxon>Araneae</taxon>
        <taxon>Araneomorphae</taxon>
        <taxon>Entelegynae</taxon>
        <taxon>Araneoidea</taxon>
        <taxon>Araneidae</taxon>
        <taxon>Caerostris</taxon>
    </lineage>
</organism>
<keyword evidence="1" id="KW-0472">Membrane</keyword>
<name>A0AAV4Y403_CAEEX</name>
<feature type="transmembrane region" description="Helical" evidence="1">
    <location>
        <begin position="60"/>
        <end position="79"/>
    </location>
</feature>
<accession>A0AAV4Y403</accession>
<dbReference type="Proteomes" id="UP001054945">
    <property type="component" value="Unassembled WGS sequence"/>
</dbReference>
<evidence type="ECO:0000256" key="1">
    <source>
        <dbReference type="SAM" id="Phobius"/>
    </source>
</evidence>
<reference evidence="2 3" key="1">
    <citation type="submission" date="2021-06" db="EMBL/GenBank/DDBJ databases">
        <title>Caerostris extrusa draft genome.</title>
        <authorList>
            <person name="Kono N."/>
            <person name="Arakawa K."/>
        </authorList>
    </citation>
    <scope>NUCLEOTIDE SEQUENCE [LARGE SCALE GENOMIC DNA]</scope>
</reference>
<keyword evidence="1" id="KW-0812">Transmembrane</keyword>
<keyword evidence="1" id="KW-1133">Transmembrane helix</keyword>
<gene>
    <name evidence="2" type="ORF">CEXT_660991</name>
</gene>